<dbReference type="OrthoDB" id="9805474at2"/>
<dbReference type="GO" id="GO:0052621">
    <property type="term" value="F:diguanylate cyclase activity"/>
    <property type="evidence" value="ECO:0007669"/>
    <property type="project" value="UniProtKB-EC"/>
</dbReference>
<keyword evidence="4" id="KW-0812">Transmembrane</keyword>
<dbReference type="Gene3D" id="1.25.40.10">
    <property type="entry name" value="Tetratricopeptide repeat domain"/>
    <property type="match status" value="2"/>
</dbReference>
<accession>A0A1Q9HR02</accession>
<comment type="catalytic activity">
    <reaction evidence="3">
        <text>2 GTP = 3',3'-c-di-GMP + 2 diphosphate</text>
        <dbReference type="Rhea" id="RHEA:24898"/>
        <dbReference type="ChEBI" id="CHEBI:33019"/>
        <dbReference type="ChEBI" id="CHEBI:37565"/>
        <dbReference type="ChEBI" id="CHEBI:58805"/>
        <dbReference type="EC" id="2.7.7.65"/>
    </reaction>
</comment>
<dbReference type="SMART" id="SM00267">
    <property type="entry name" value="GGDEF"/>
    <property type="match status" value="1"/>
</dbReference>
<evidence type="ECO:0000256" key="3">
    <source>
        <dbReference type="ARBA" id="ARBA00034247"/>
    </source>
</evidence>
<dbReference type="Proteomes" id="UP000186313">
    <property type="component" value="Unassembled WGS sequence"/>
</dbReference>
<evidence type="ECO:0000313" key="7">
    <source>
        <dbReference type="Proteomes" id="UP000186313"/>
    </source>
</evidence>
<reference evidence="6 7" key="1">
    <citation type="submission" date="2016-09" db="EMBL/GenBank/DDBJ databases">
        <title>Genomic Taxonomy of the Vibrionaceae.</title>
        <authorList>
            <person name="Gonzalez-Castillo A."/>
            <person name="Gomez-Gil B."/>
            <person name="Enciso-Ibarra K."/>
        </authorList>
    </citation>
    <scope>NUCLEOTIDE SEQUENCE [LARGE SCALE GENOMIC DNA]</scope>
    <source>
        <strain evidence="6 7">CAIM 703</strain>
    </source>
</reference>
<evidence type="ECO:0000256" key="2">
    <source>
        <dbReference type="ARBA" id="ARBA00012528"/>
    </source>
</evidence>
<gene>
    <name evidence="6" type="ORF">BIY22_01835</name>
</gene>
<dbReference type="InterPro" id="IPR019734">
    <property type="entry name" value="TPR_rpt"/>
</dbReference>
<dbReference type="FunFam" id="3.30.70.270:FF:000001">
    <property type="entry name" value="Diguanylate cyclase domain protein"/>
    <property type="match status" value="1"/>
</dbReference>
<dbReference type="PANTHER" id="PTHR45138:SF9">
    <property type="entry name" value="DIGUANYLATE CYCLASE DGCM-RELATED"/>
    <property type="match status" value="1"/>
</dbReference>
<dbReference type="SUPFAM" id="SSF48452">
    <property type="entry name" value="TPR-like"/>
    <property type="match status" value="1"/>
</dbReference>
<dbReference type="GO" id="GO:0043709">
    <property type="term" value="P:cell adhesion involved in single-species biofilm formation"/>
    <property type="evidence" value="ECO:0007669"/>
    <property type="project" value="TreeGrafter"/>
</dbReference>
<organism evidence="6 7">
    <name type="scientific">Vibrio panuliri</name>
    <dbReference type="NCBI Taxonomy" id="1381081"/>
    <lineage>
        <taxon>Bacteria</taxon>
        <taxon>Pseudomonadati</taxon>
        <taxon>Pseudomonadota</taxon>
        <taxon>Gammaproteobacteria</taxon>
        <taxon>Vibrionales</taxon>
        <taxon>Vibrionaceae</taxon>
        <taxon>Vibrio</taxon>
    </lineage>
</organism>
<dbReference type="SMART" id="SM00028">
    <property type="entry name" value="TPR"/>
    <property type="match status" value="3"/>
</dbReference>
<feature type="domain" description="GGDEF" evidence="5">
    <location>
        <begin position="555"/>
        <end position="691"/>
    </location>
</feature>
<dbReference type="GO" id="GO:1902201">
    <property type="term" value="P:negative regulation of bacterial-type flagellum-dependent cell motility"/>
    <property type="evidence" value="ECO:0007669"/>
    <property type="project" value="TreeGrafter"/>
</dbReference>
<dbReference type="InterPro" id="IPR029787">
    <property type="entry name" value="Nucleotide_cyclase"/>
</dbReference>
<dbReference type="AlphaFoldDB" id="A0A1Q9HR02"/>
<proteinExistence type="predicted"/>
<dbReference type="PANTHER" id="PTHR45138">
    <property type="entry name" value="REGULATORY COMPONENTS OF SENSORY TRANSDUCTION SYSTEM"/>
    <property type="match status" value="1"/>
</dbReference>
<dbReference type="InterPro" id="IPR011990">
    <property type="entry name" value="TPR-like_helical_dom_sf"/>
</dbReference>
<dbReference type="InterPro" id="IPR000160">
    <property type="entry name" value="GGDEF_dom"/>
</dbReference>
<sequence length="700" mass="80444">MTELVKSNKKIIGFSFAVMIVLLLAILVINHERFFSPQVESVLPDPLAQHASQLLHQRATEPIDALPDDISEAKLQAWLNAENAQVRMVSYWALANEALRKGDNEQAERYAREALTLLSSEQPTELKAKLYFDLSLALLKQGKVAESSEMFEHVSAAFEHYDGAHNEIFVTYYIKRAFELSHHQSTSSELVQFWEEVHQKALSVDYLRIDDVYYYLGTAYWNDRQFVKGINLKVKAIETSLAREDNDQVQFMMTDVGIDYLFNGNCHQAIEQFQSAIEFNQKSRVANPERLHYILVKLYAAYAEAGDIVKAGETLVAAEEQLNIMDAPERTEHYRTYLYAMQADFQRRVGQTDRALALIEIAKQRHNGEFNARVYHFDVTLDSIFGDIFYLRGDFEQAIEYHTRAEREIVARDLYYLQAGIYQVLYQDYLAQDNLPMALRYLEAENRLQRKMRMDENEQYSQYIYSLFENKKKEGLIADLERSKQNSKWMLTLLAAILLSVLLFAWMLKSKNKKILQLNRQLKVQSHTDGLTSISNRRALDECLSEWNAPSVAPLHRAIFMIDIDSFKNYNDSYGHAAGDRVLQLVANAIRQQCRSADFVARYGGEEFVVLLNNIKDQEACAIAEAIHHGVKVLEIEHATSEVSHQVSLSIGIVTYLHHNAGETYERIKQADKALYQAKAQGRNRSHHVAEPLLIESKSL</sequence>
<evidence type="ECO:0000259" key="5">
    <source>
        <dbReference type="PROSITE" id="PS50887"/>
    </source>
</evidence>
<name>A0A1Q9HR02_9VIBR</name>
<dbReference type="EMBL" id="MJMJ01000001">
    <property type="protein sequence ID" value="OLQ93255.1"/>
    <property type="molecule type" value="Genomic_DNA"/>
</dbReference>
<dbReference type="RefSeq" id="WP_075705894.1">
    <property type="nucleotide sequence ID" value="NZ_MJMJ01000001.1"/>
</dbReference>
<feature type="transmembrane region" description="Helical" evidence="4">
    <location>
        <begin position="489"/>
        <end position="508"/>
    </location>
</feature>
<evidence type="ECO:0000313" key="6">
    <source>
        <dbReference type="EMBL" id="OLQ93255.1"/>
    </source>
</evidence>
<keyword evidence="4" id="KW-1133">Transmembrane helix</keyword>
<evidence type="ECO:0000256" key="1">
    <source>
        <dbReference type="ARBA" id="ARBA00001946"/>
    </source>
</evidence>
<comment type="caution">
    <text evidence="6">The sequence shown here is derived from an EMBL/GenBank/DDBJ whole genome shotgun (WGS) entry which is preliminary data.</text>
</comment>
<dbReference type="EC" id="2.7.7.65" evidence="2"/>
<keyword evidence="4" id="KW-0472">Membrane</keyword>
<dbReference type="InterPro" id="IPR043128">
    <property type="entry name" value="Rev_trsase/Diguanyl_cyclase"/>
</dbReference>
<dbReference type="Pfam" id="PF00990">
    <property type="entry name" value="GGDEF"/>
    <property type="match status" value="1"/>
</dbReference>
<dbReference type="Gene3D" id="3.30.70.270">
    <property type="match status" value="1"/>
</dbReference>
<dbReference type="PROSITE" id="PS50887">
    <property type="entry name" value="GGDEF"/>
    <property type="match status" value="1"/>
</dbReference>
<dbReference type="InterPro" id="IPR050469">
    <property type="entry name" value="Diguanylate_Cyclase"/>
</dbReference>
<feature type="transmembrane region" description="Helical" evidence="4">
    <location>
        <begin position="12"/>
        <end position="29"/>
    </location>
</feature>
<evidence type="ECO:0000256" key="4">
    <source>
        <dbReference type="SAM" id="Phobius"/>
    </source>
</evidence>
<comment type="cofactor">
    <cofactor evidence="1">
        <name>Mg(2+)</name>
        <dbReference type="ChEBI" id="CHEBI:18420"/>
    </cofactor>
</comment>
<dbReference type="SUPFAM" id="SSF55073">
    <property type="entry name" value="Nucleotide cyclase"/>
    <property type="match status" value="1"/>
</dbReference>
<dbReference type="CDD" id="cd01949">
    <property type="entry name" value="GGDEF"/>
    <property type="match status" value="1"/>
</dbReference>
<dbReference type="GO" id="GO:0005886">
    <property type="term" value="C:plasma membrane"/>
    <property type="evidence" value="ECO:0007669"/>
    <property type="project" value="TreeGrafter"/>
</dbReference>
<dbReference type="STRING" id="1381081.BIY22_01835"/>
<protein>
    <recommendedName>
        <fullName evidence="2">diguanylate cyclase</fullName>
        <ecNumber evidence="2">2.7.7.65</ecNumber>
    </recommendedName>
</protein>
<dbReference type="NCBIfam" id="TIGR00254">
    <property type="entry name" value="GGDEF"/>
    <property type="match status" value="1"/>
</dbReference>